<protein>
    <submittedName>
        <fullName evidence="1">Uncharacterized protein</fullName>
    </submittedName>
</protein>
<dbReference type="EMBL" id="AF083071">
    <property type="protein sequence ID" value="AAC62683.1"/>
    <property type="molecule type" value="Genomic_DNA"/>
</dbReference>
<evidence type="ECO:0000313" key="1">
    <source>
        <dbReference type="EMBL" id="AAC62683.1"/>
    </source>
</evidence>
<dbReference type="Proteomes" id="UP000000758">
    <property type="component" value="Chromosome"/>
</dbReference>
<reference evidence="2" key="1">
    <citation type="journal article" date="2006" name="Proc. Natl. Acad. Sci. U.S.A.">
        <title>Genomic analysis of the uncultivated marine crenarchaeote Cenarchaeum symbiosum.</title>
        <authorList>
            <person name="Hallam S.J."/>
            <person name="Konstantinidis K.T."/>
            <person name="Putnam N."/>
            <person name="Schleper C."/>
            <person name="Watanabe Y."/>
            <person name="Sugahara J."/>
            <person name="Preston C."/>
            <person name="de la Torre J."/>
            <person name="Richardson P.M."/>
            <person name="DeLong E.F."/>
        </authorList>
    </citation>
    <scope>NUCLEOTIDE SEQUENCE [LARGE SCALE GENOMIC DNA]</scope>
    <source>
        <strain evidence="2">A</strain>
    </source>
</reference>
<organism evidence="1 2">
    <name type="scientific">Cenarchaeum symbiosum (strain A)</name>
    <dbReference type="NCBI Taxonomy" id="414004"/>
    <lineage>
        <taxon>Archaea</taxon>
        <taxon>Nitrososphaerota</taxon>
        <taxon>Candidatus Cenarchaeales</taxon>
        <taxon>Candidatus Cenarchaeaceae</taxon>
        <taxon>Candidatus Cenarchaeum</taxon>
    </lineage>
</organism>
<proteinExistence type="predicted"/>
<sequence length="235" mass="26458">MRQGMTGKTRTAVLRNAMTEESARAMIEAKKTGAFRALMRAPRKEDVHVHSVKLVHEALIRVSARYSADFFRKAVHPIKVDQNVIEVVLGDGVFPIRSKSRIHKTLSAGLGKNRVDLELEEHVFAESEGMMCLDRHGGETDFPYKTGPGAVEPYPRRILDASENVRSPEVETEEALSKLKEKLRGPPPDGMRDLREEFAAKAVEVVYVPVYESRLVGPKKKVRMMRIDAARKKIL</sequence>
<dbReference type="STRING" id="414004.CENSYa_1170"/>
<accession>O74040</accession>
<dbReference type="AlphaFoldDB" id="O74040"/>
<evidence type="ECO:0000313" key="2">
    <source>
        <dbReference type="Proteomes" id="UP000000758"/>
    </source>
</evidence>
<keyword evidence="2" id="KW-1185">Reference proteome</keyword>
<name>O74040_CENSY</name>